<dbReference type="InterPro" id="IPR013130">
    <property type="entry name" value="Fe3_Rdtase_TM_dom"/>
</dbReference>
<dbReference type="InterPro" id="IPR017938">
    <property type="entry name" value="Riboflavin_synthase-like_b-brl"/>
</dbReference>
<dbReference type="Pfam" id="PF08030">
    <property type="entry name" value="NAD_binding_6"/>
    <property type="match status" value="1"/>
</dbReference>
<dbReference type="GO" id="GO:0005886">
    <property type="term" value="C:plasma membrane"/>
    <property type="evidence" value="ECO:0007669"/>
    <property type="project" value="UniProtKB-SubCell"/>
</dbReference>
<evidence type="ECO:0000256" key="12">
    <source>
        <dbReference type="ARBA" id="ARBA00023180"/>
    </source>
</evidence>
<keyword evidence="10" id="KW-0406">Ion transport</keyword>
<evidence type="ECO:0000256" key="1">
    <source>
        <dbReference type="ARBA" id="ARBA00004651"/>
    </source>
</evidence>
<dbReference type="Pfam" id="PF08022">
    <property type="entry name" value="FAD_binding_8"/>
    <property type="match status" value="1"/>
</dbReference>
<feature type="compositionally biased region" description="Basic and acidic residues" evidence="14">
    <location>
        <begin position="940"/>
        <end position="952"/>
    </location>
</feature>
<dbReference type="PANTHER" id="PTHR32361">
    <property type="entry name" value="FERRIC/CUPRIC REDUCTASE TRANSMEMBRANE COMPONENT"/>
    <property type="match status" value="1"/>
</dbReference>
<dbReference type="GO" id="GO:0052851">
    <property type="term" value="F:ferric-chelate reductase (NADPH) activity"/>
    <property type="evidence" value="ECO:0007669"/>
    <property type="project" value="UniProtKB-EC"/>
</dbReference>
<proteinExistence type="inferred from homology"/>
<dbReference type="PANTHER" id="PTHR32361:SF9">
    <property type="entry name" value="FERRIC REDUCTASE TRANSMEMBRANE COMPONENT 3-RELATED"/>
    <property type="match status" value="1"/>
</dbReference>
<evidence type="ECO:0000256" key="3">
    <source>
        <dbReference type="ARBA" id="ARBA00012668"/>
    </source>
</evidence>
<evidence type="ECO:0000256" key="15">
    <source>
        <dbReference type="SAM" id="Phobius"/>
    </source>
</evidence>
<dbReference type="GO" id="GO:0015677">
    <property type="term" value="P:copper ion import"/>
    <property type="evidence" value="ECO:0007669"/>
    <property type="project" value="TreeGrafter"/>
</dbReference>
<feature type="region of interest" description="Disordered" evidence="14">
    <location>
        <begin position="877"/>
        <end position="994"/>
    </location>
</feature>
<evidence type="ECO:0000259" key="16">
    <source>
        <dbReference type="PROSITE" id="PS51384"/>
    </source>
</evidence>
<comment type="similarity">
    <text evidence="2">Belongs to the ferric reductase (FRE) family.</text>
</comment>
<evidence type="ECO:0000256" key="7">
    <source>
        <dbReference type="ARBA" id="ARBA00022982"/>
    </source>
</evidence>
<feature type="compositionally biased region" description="Basic residues" evidence="14">
    <location>
        <begin position="883"/>
        <end position="894"/>
    </location>
</feature>
<reference evidence="18" key="1">
    <citation type="submission" date="2016-09" db="EMBL/GenBank/DDBJ databases">
        <authorList>
            <person name="Jeantristanb JTB J.-T."/>
            <person name="Ricardo R."/>
        </authorList>
    </citation>
    <scope>NUCLEOTIDE SEQUENCE [LARGE SCALE GENOMIC DNA]</scope>
</reference>
<dbReference type="Pfam" id="PF01794">
    <property type="entry name" value="Ferric_reduct"/>
    <property type="match status" value="1"/>
</dbReference>
<evidence type="ECO:0000256" key="14">
    <source>
        <dbReference type="SAM" id="MobiDB-lite"/>
    </source>
</evidence>
<dbReference type="Gene3D" id="3.40.50.80">
    <property type="entry name" value="Nucleotide-binding domain of ferredoxin-NADP reductase (FNR) module"/>
    <property type="match status" value="1"/>
</dbReference>
<dbReference type="SUPFAM" id="SSF63380">
    <property type="entry name" value="Riboflavin synthase domain-like"/>
    <property type="match status" value="1"/>
</dbReference>
<dbReference type="SUPFAM" id="SSF52343">
    <property type="entry name" value="Ferredoxin reductase-like, C-terminal NADP-linked domain"/>
    <property type="match status" value="1"/>
</dbReference>
<evidence type="ECO:0000256" key="6">
    <source>
        <dbReference type="ARBA" id="ARBA00022692"/>
    </source>
</evidence>
<keyword evidence="18" id="KW-1185">Reference proteome</keyword>
<keyword evidence="4" id="KW-0813">Transport</keyword>
<keyword evidence="11 15" id="KW-0472">Membrane</keyword>
<comment type="subcellular location">
    <subcellularLocation>
        <location evidence="1">Cell membrane</location>
        <topology evidence="1">Multi-pass membrane protein</topology>
    </subcellularLocation>
</comment>
<keyword evidence="7" id="KW-0249">Electron transport</keyword>
<organism evidence="17 18">
    <name type="scientific">Microbotryum intermedium</name>
    <dbReference type="NCBI Taxonomy" id="269621"/>
    <lineage>
        <taxon>Eukaryota</taxon>
        <taxon>Fungi</taxon>
        <taxon>Dikarya</taxon>
        <taxon>Basidiomycota</taxon>
        <taxon>Pucciniomycotina</taxon>
        <taxon>Microbotryomycetes</taxon>
        <taxon>Microbotryales</taxon>
        <taxon>Microbotryaceae</taxon>
        <taxon>Microbotryum</taxon>
    </lineage>
</organism>
<dbReference type="InterPro" id="IPR051410">
    <property type="entry name" value="Ferric/Cupric_Reductase"/>
</dbReference>
<feature type="transmembrane region" description="Helical" evidence="15">
    <location>
        <begin position="391"/>
        <end position="410"/>
    </location>
</feature>
<dbReference type="InterPro" id="IPR039261">
    <property type="entry name" value="FNR_nucleotide-bd"/>
</dbReference>
<dbReference type="CDD" id="cd06186">
    <property type="entry name" value="NOX_Duox_like_FAD_NADP"/>
    <property type="match status" value="1"/>
</dbReference>
<dbReference type="GO" id="GO:0006879">
    <property type="term" value="P:intracellular iron ion homeostasis"/>
    <property type="evidence" value="ECO:0007669"/>
    <property type="project" value="TreeGrafter"/>
</dbReference>
<dbReference type="Proteomes" id="UP000198372">
    <property type="component" value="Unassembled WGS sequence"/>
</dbReference>
<sequence>MSSVVASVGSNYVPPFAQTTARHGGASASSAAAAAGPTGTSISFAKIATGTATATAAGKPTHTSIISTDGGIDSTSLLQYFTKPYIDAHSLSVPTWRYAYILWFAIAGVLIFWSLVYQLSGASKGSALGAFFRKYSIKRFVIQTKKPKKAKKGSMEEGRPAPVVSRSRVRLASPTYAQIAVLLALVALSCCLSFLGVSYINPRTCTFGGTCAYQSVYSQLPPRMFRRASTSNPGGRSTTRSPFSAEVRELTLRNYLSGWVAYTDPLLSASNVDIDKNWWTSAARLGLIAFALLPLCVTLALKQWPFNIWATPFLTDYHYDKVRDCECLSGVMCSGGRADSSHVSSQTAILHRWSGRIIWLFTSGHVAAWFYQSIIDKDPFGRPVLIPLLGYWRFLAGIVGYGLLTLLTLVSFRPIRDRHYELFYWSHIVMVFLLLATCIIHHRPLMWWPIIAAILWGAERLCRLLVQLHVNGVTRGIGLRPKPSKAGESSFSVIGAEKVDGYTEGKGRLFGPAAVDEASVPLANSGALHASTNHHVYPPAQTHHQPYLSSPAPSYSAHNYSTHSARARQLPPPGFATAQILPGRTIRLTIHTPRPVRWKPGQHVLLTLPTLRLFQAHPYTIACCDERAKGIAPIGGAATIDGSEITMLIRAQRGFSKTLWDHVVKERKEKEASGLPAAECVKGVELRALIGWPLGSSCRTSWGQYESLLIICGGTGVTFGMSVLEYTCRRLARRDANDRKYVTSRVRFVWILREFAHLTWVAPTLRRCLDMVDPSQLQVEVFVSRDPPSLKYRQPSTTYLPGEDEEFAPPSAPFARSHRPASPGRDSGDESDFEEEGSMRTRSFQRVYPTAMYGEAVESVTDLVLFDGEDDYRTAGEAEMSSKVKKVGKIRRALSRRDKSKPTEPSTPDTGATAPSPYRSEGRDPFTAPVYDRSYSEVALGDRRDGHIHPGRSDSPTPKRMYDDTPEQSFEIDEEDSYRLGPSQSKSTSLHRLVDSRRNSMRPIAADEDGLLDVSAEDQADLDIVAEFAKPGYPKLAEILDAEVDTSKGKTMVACCGPNGLNTLVRHLVSSRIEIKKLLQGDPRAKISLVCEDFSF</sequence>
<keyword evidence="5" id="KW-1003">Cell membrane</keyword>
<keyword evidence="9" id="KW-0560">Oxidoreductase</keyword>
<feature type="transmembrane region" description="Helical" evidence="15">
    <location>
        <begin position="353"/>
        <end position="371"/>
    </location>
</feature>
<keyword evidence="12" id="KW-0325">Glycoprotein</keyword>
<evidence type="ECO:0000256" key="5">
    <source>
        <dbReference type="ARBA" id="ARBA00022475"/>
    </source>
</evidence>
<keyword evidence="6 15" id="KW-0812">Transmembrane</keyword>
<comment type="catalytic activity">
    <reaction evidence="13">
        <text>2 a Fe(II)-siderophore + NADP(+) + H(+) = 2 a Fe(III)-siderophore + NADPH</text>
        <dbReference type="Rhea" id="RHEA:28795"/>
        <dbReference type="Rhea" id="RHEA-COMP:11342"/>
        <dbReference type="Rhea" id="RHEA-COMP:11344"/>
        <dbReference type="ChEBI" id="CHEBI:15378"/>
        <dbReference type="ChEBI" id="CHEBI:29033"/>
        <dbReference type="ChEBI" id="CHEBI:29034"/>
        <dbReference type="ChEBI" id="CHEBI:57783"/>
        <dbReference type="ChEBI" id="CHEBI:58349"/>
        <dbReference type="EC" id="1.16.1.9"/>
    </reaction>
</comment>
<dbReference type="STRING" id="269621.A0A238FJK5"/>
<evidence type="ECO:0000256" key="8">
    <source>
        <dbReference type="ARBA" id="ARBA00022989"/>
    </source>
</evidence>
<dbReference type="SFLD" id="SFLDS00052">
    <property type="entry name" value="Ferric_Reductase_Domain"/>
    <property type="match status" value="1"/>
</dbReference>
<dbReference type="EMBL" id="FMSP01000008">
    <property type="protein sequence ID" value="SCV72183.1"/>
    <property type="molecule type" value="Genomic_DNA"/>
</dbReference>
<evidence type="ECO:0000313" key="18">
    <source>
        <dbReference type="Proteomes" id="UP000198372"/>
    </source>
</evidence>
<keyword evidence="8 15" id="KW-1133">Transmembrane helix</keyword>
<dbReference type="EC" id="1.16.1.9" evidence="3"/>
<evidence type="ECO:0000256" key="9">
    <source>
        <dbReference type="ARBA" id="ARBA00023002"/>
    </source>
</evidence>
<accession>A0A238FJK5</accession>
<feature type="region of interest" description="Disordered" evidence="14">
    <location>
        <begin position="793"/>
        <end position="841"/>
    </location>
</feature>
<feature type="transmembrane region" description="Helical" evidence="15">
    <location>
        <begin position="422"/>
        <end position="440"/>
    </location>
</feature>
<evidence type="ECO:0000256" key="10">
    <source>
        <dbReference type="ARBA" id="ARBA00023065"/>
    </source>
</evidence>
<evidence type="ECO:0000256" key="11">
    <source>
        <dbReference type="ARBA" id="ARBA00023136"/>
    </source>
</evidence>
<dbReference type="AlphaFoldDB" id="A0A238FJK5"/>
<evidence type="ECO:0000256" key="2">
    <source>
        <dbReference type="ARBA" id="ARBA00006278"/>
    </source>
</evidence>
<evidence type="ECO:0000256" key="4">
    <source>
        <dbReference type="ARBA" id="ARBA00022448"/>
    </source>
</evidence>
<evidence type="ECO:0000256" key="13">
    <source>
        <dbReference type="ARBA" id="ARBA00048483"/>
    </source>
</evidence>
<dbReference type="InterPro" id="IPR013121">
    <property type="entry name" value="Fe_red_NAD-bd_6"/>
</dbReference>
<dbReference type="GO" id="GO:0006826">
    <property type="term" value="P:iron ion transport"/>
    <property type="evidence" value="ECO:0007669"/>
    <property type="project" value="TreeGrafter"/>
</dbReference>
<dbReference type="InterPro" id="IPR013112">
    <property type="entry name" value="FAD-bd_8"/>
</dbReference>
<dbReference type="OrthoDB" id="10006946at2759"/>
<protein>
    <recommendedName>
        <fullName evidence="3">ferric-chelate reductase (NADPH)</fullName>
        <ecNumber evidence="3">1.16.1.9</ecNumber>
    </recommendedName>
</protein>
<feature type="domain" description="FAD-binding FR-type" evidence="16">
    <location>
        <begin position="557"/>
        <end position="700"/>
    </location>
</feature>
<gene>
    <name evidence="17" type="ORF">BQ2448_4877</name>
</gene>
<name>A0A238FJK5_9BASI</name>
<evidence type="ECO:0000313" key="17">
    <source>
        <dbReference type="EMBL" id="SCV72183.1"/>
    </source>
</evidence>
<feature type="transmembrane region" description="Helical" evidence="15">
    <location>
        <begin position="98"/>
        <end position="117"/>
    </location>
</feature>
<dbReference type="PROSITE" id="PS51384">
    <property type="entry name" value="FAD_FR"/>
    <property type="match status" value="1"/>
</dbReference>
<feature type="transmembrane region" description="Helical" evidence="15">
    <location>
        <begin position="176"/>
        <end position="200"/>
    </location>
</feature>
<dbReference type="InterPro" id="IPR017927">
    <property type="entry name" value="FAD-bd_FR_type"/>
</dbReference>
<feature type="compositionally biased region" description="Acidic residues" evidence="14">
    <location>
        <begin position="964"/>
        <end position="976"/>
    </location>
</feature>